<dbReference type="Proteomes" id="UP001156691">
    <property type="component" value="Unassembled WGS sequence"/>
</dbReference>
<dbReference type="InterPro" id="IPR000182">
    <property type="entry name" value="GNAT_dom"/>
</dbReference>
<evidence type="ECO:0000313" key="3">
    <source>
        <dbReference type="Proteomes" id="UP001156691"/>
    </source>
</evidence>
<dbReference type="PANTHER" id="PTHR43072">
    <property type="entry name" value="N-ACETYLTRANSFERASE"/>
    <property type="match status" value="1"/>
</dbReference>
<organism evidence="2 3">
    <name type="scientific">Devosia nitrariae</name>
    <dbReference type="NCBI Taxonomy" id="2071872"/>
    <lineage>
        <taxon>Bacteria</taxon>
        <taxon>Pseudomonadati</taxon>
        <taxon>Pseudomonadota</taxon>
        <taxon>Alphaproteobacteria</taxon>
        <taxon>Hyphomicrobiales</taxon>
        <taxon>Devosiaceae</taxon>
        <taxon>Devosia</taxon>
    </lineage>
</organism>
<accession>A0ABQ5W3L7</accession>
<dbReference type="CDD" id="cd04301">
    <property type="entry name" value="NAT_SF"/>
    <property type="match status" value="1"/>
</dbReference>
<feature type="domain" description="N-acetyltransferase" evidence="1">
    <location>
        <begin position="3"/>
        <end position="146"/>
    </location>
</feature>
<dbReference type="SUPFAM" id="SSF55729">
    <property type="entry name" value="Acyl-CoA N-acyltransferases (Nat)"/>
    <property type="match status" value="1"/>
</dbReference>
<dbReference type="Gene3D" id="3.40.630.30">
    <property type="match status" value="1"/>
</dbReference>
<protein>
    <submittedName>
        <fullName evidence="2">GNAT family N-acetyltransferase</fullName>
    </submittedName>
</protein>
<dbReference type="RefSeq" id="WP_284339886.1">
    <property type="nucleotide sequence ID" value="NZ_BSNS01000007.1"/>
</dbReference>
<evidence type="ECO:0000313" key="2">
    <source>
        <dbReference type="EMBL" id="GLQ54454.1"/>
    </source>
</evidence>
<dbReference type="InterPro" id="IPR016181">
    <property type="entry name" value="Acyl_CoA_acyltransferase"/>
</dbReference>
<evidence type="ECO:0000259" key="1">
    <source>
        <dbReference type="PROSITE" id="PS51186"/>
    </source>
</evidence>
<reference evidence="3" key="1">
    <citation type="journal article" date="2019" name="Int. J. Syst. Evol. Microbiol.">
        <title>The Global Catalogue of Microorganisms (GCM) 10K type strain sequencing project: providing services to taxonomists for standard genome sequencing and annotation.</title>
        <authorList>
            <consortium name="The Broad Institute Genomics Platform"/>
            <consortium name="The Broad Institute Genome Sequencing Center for Infectious Disease"/>
            <person name="Wu L."/>
            <person name="Ma J."/>
        </authorList>
    </citation>
    <scope>NUCLEOTIDE SEQUENCE [LARGE SCALE GENOMIC DNA]</scope>
    <source>
        <strain evidence="3">NBRC 112416</strain>
    </source>
</reference>
<dbReference type="PROSITE" id="PS51186">
    <property type="entry name" value="GNAT"/>
    <property type="match status" value="1"/>
</dbReference>
<name>A0ABQ5W3L7_9HYPH</name>
<sequence>MTITLKRMGPQDAALFTNIAAGVFDEPVVPERIASYLAEPGHLIILAFDGDLVVGQCAAVLHKHPDKVDELYIDEVGVADAYLRRGIARAMLTAMFEWGRERGARESWVGTEPDNAAANALYRSFAGEEDVFAYYEWDLDEVPRRAEEISSDPR</sequence>
<dbReference type="EMBL" id="BSNS01000007">
    <property type="protein sequence ID" value="GLQ54454.1"/>
    <property type="molecule type" value="Genomic_DNA"/>
</dbReference>
<dbReference type="Pfam" id="PF00583">
    <property type="entry name" value="Acetyltransf_1"/>
    <property type="match status" value="1"/>
</dbReference>
<gene>
    <name evidence="2" type="ORF">GCM10010862_17130</name>
</gene>
<comment type="caution">
    <text evidence="2">The sequence shown here is derived from an EMBL/GenBank/DDBJ whole genome shotgun (WGS) entry which is preliminary data.</text>
</comment>
<proteinExistence type="predicted"/>
<keyword evidence="3" id="KW-1185">Reference proteome</keyword>